<evidence type="ECO:0000259" key="13">
    <source>
        <dbReference type="SMART" id="SM00642"/>
    </source>
</evidence>
<evidence type="ECO:0000256" key="12">
    <source>
        <dbReference type="SAM" id="MobiDB-lite"/>
    </source>
</evidence>
<dbReference type="AlphaFoldDB" id="S4N3B9"/>
<evidence type="ECO:0000313" key="15">
    <source>
        <dbReference type="Proteomes" id="UP000015001"/>
    </source>
</evidence>
<name>S4N3B9_9ACTN</name>
<dbReference type="InterPro" id="IPR017853">
    <property type="entry name" value="GH"/>
</dbReference>
<dbReference type="CDD" id="cd11334">
    <property type="entry name" value="AmyAc_TreS"/>
    <property type="match status" value="1"/>
</dbReference>
<dbReference type="GO" id="GO:0016301">
    <property type="term" value="F:kinase activity"/>
    <property type="evidence" value="ECO:0007669"/>
    <property type="project" value="UniProtKB-KW"/>
</dbReference>
<evidence type="ECO:0000256" key="1">
    <source>
        <dbReference type="ARBA" id="ARBA00001595"/>
    </source>
</evidence>
<evidence type="ECO:0000313" key="14">
    <source>
        <dbReference type="EMBL" id="EPJ42082.1"/>
    </source>
</evidence>
<comment type="caution">
    <text evidence="14">The sequence shown here is derived from an EMBL/GenBank/DDBJ whole genome shotgun (WGS) entry which is preliminary data.</text>
</comment>
<keyword evidence="15" id="KW-1185">Reference proteome</keyword>
<dbReference type="SUPFAM" id="SSF51445">
    <property type="entry name" value="(Trans)glycosidases"/>
    <property type="match status" value="2"/>
</dbReference>
<evidence type="ECO:0000256" key="8">
    <source>
        <dbReference type="ARBA" id="ARBA00022837"/>
    </source>
</evidence>
<dbReference type="InterPro" id="IPR012810">
    <property type="entry name" value="TreS/a-amylase_N"/>
</dbReference>
<evidence type="ECO:0000256" key="4">
    <source>
        <dbReference type="ARBA" id="ARBA00022679"/>
    </source>
</evidence>
<dbReference type="Pfam" id="PF16657">
    <property type="entry name" value="Malt_amylase_C"/>
    <property type="match status" value="1"/>
</dbReference>
<protein>
    <recommendedName>
        <fullName evidence="3">maltose alpha-D-glucosyltransferase</fullName>
        <ecNumber evidence="3">5.4.99.16</ecNumber>
    </recommendedName>
    <alternativeName>
        <fullName evidence="11">Maltose alpha-D-glucosyltransferase</fullName>
    </alternativeName>
</protein>
<evidence type="ECO:0000256" key="11">
    <source>
        <dbReference type="ARBA" id="ARBA00031378"/>
    </source>
</evidence>
<dbReference type="EMBL" id="AOPY01001282">
    <property type="protein sequence ID" value="EPJ42082.1"/>
    <property type="molecule type" value="Genomic_DNA"/>
</dbReference>
<dbReference type="GO" id="GO:0046872">
    <property type="term" value="F:metal ion binding"/>
    <property type="evidence" value="ECO:0007669"/>
    <property type="project" value="UniProtKB-KW"/>
</dbReference>
<dbReference type="NCBIfam" id="TIGR02456">
    <property type="entry name" value="treS_nterm"/>
    <property type="match status" value="1"/>
</dbReference>
<evidence type="ECO:0000256" key="5">
    <source>
        <dbReference type="ARBA" id="ARBA00022723"/>
    </source>
</evidence>
<sequence>MIFLAEAFTRPAMMHTLAQIGFQQSYTYFTWRNTKEELTEYLTELSGEAASYMRPNFFANTPDILHAYLQHGGRPAFEVRAVLAATLSPAWGIYSGYELCENTPLREGSEEYLDSEKYQLRHRDWETAEREGRTITPLLTRLNTIRREHPALHRLRNLRFHHTDNDALIAYSKRTGSDVVLVGRQPPTRTTPRTPTVSLDIAATRPGLARVGAGARRAHRRDLPLGQEQLRAPGAGAGSRARLPCPVAARRARERRGRNAMTVNEPVLDTFEDTPVRDRDPEWFKRAVFYEVLVRSFQDSDGDGIGGLKGLTAKLDYLQWLGVDCLWLPPFFKSPLRDGGYDVSDYTAVLPEFGDLADFVEFVDAAHQRGMRVIIDFVMNHTSDQHPWFQESRKDPDGPYGDYCVWADDDKGYPDARIIFVDTETSNWTFDPVRGQYFFHRFFSHQPDLNYENPRVQEEILAALKFWLDLGIDGFRLDAVPYLYAAEDTNCENLPATHAFLKRVRREIDAQYPDTVLLAEANQWPEDVVDYFGDYAAGGDECHMAFHFPVMPRIFMAVRRESRYPVSEILAKTPAIPSGCQWGMFLRNHDELTLEMVTDEERDYMWAEYAKDPRMRANIGIRRRLAPLLDNDRHTIELFTALLLALPGSPILYYGDEIGMGDNIWLGDRDAVRTPMQWTPDRNAGFSTCDPGRLYLPAIMDPVYGHQVTNVEASMSSPSSLLHWTRRMIEIRKQNPAFGLGSYTELSSSNPAVLAFLREYEDDLVLCVNNFARFAQPTELDLREFAGRHPVELFGGVRFPAIGELPYLLTLGATASTGSGSLESHPASAGDCEHAPTKGGVTMPKTASLRPSLTRLAEPMESLGGLLRDWLPRQRWFAGKDRPVTELGLLSMTELFPGCLHLLVHAGHAGHTGVPSPGGAPPAGDCYQLLLGVREHPSPRLGRALIGRVQDGPLAGLTVYDALHDPRSAQLLLDRLRHPGTAGPLRFDCDPDSRCPAVWCRGCWTRSSPTPLWCTATSTS</sequence>
<dbReference type="InterPro" id="IPR040999">
    <property type="entry name" value="Mak_N_cap"/>
</dbReference>
<dbReference type="HOGENOM" id="CLU_296117_0_0_11"/>
<gene>
    <name evidence="14" type="ORF">STAFG_0844</name>
</gene>
<feature type="region of interest" description="Disordered" evidence="12">
    <location>
        <begin position="819"/>
        <end position="846"/>
    </location>
</feature>
<evidence type="ECO:0000256" key="2">
    <source>
        <dbReference type="ARBA" id="ARBA00005496"/>
    </source>
</evidence>
<evidence type="ECO:0000256" key="3">
    <source>
        <dbReference type="ARBA" id="ARBA00012619"/>
    </source>
</evidence>
<keyword evidence="6" id="KW-0547">Nucleotide-binding</keyword>
<evidence type="ECO:0000256" key="9">
    <source>
        <dbReference type="ARBA" id="ARBA00022840"/>
    </source>
</evidence>
<dbReference type="SUPFAM" id="SSF51011">
    <property type="entry name" value="Glycosyl hydrolase domain"/>
    <property type="match status" value="1"/>
</dbReference>
<dbReference type="GO" id="GO:0005975">
    <property type="term" value="P:carbohydrate metabolic process"/>
    <property type="evidence" value="ECO:0007669"/>
    <property type="project" value="InterPro"/>
</dbReference>
<keyword evidence="7" id="KW-0418">Kinase</keyword>
<keyword evidence="10" id="KW-0413">Isomerase</keyword>
<dbReference type="PANTHER" id="PTHR10357">
    <property type="entry name" value="ALPHA-AMYLASE FAMILY MEMBER"/>
    <property type="match status" value="1"/>
</dbReference>
<keyword evidence="8" id="KW-0106">Calcium</keyword>
<organism evidence="14 15">
    <name type="scientific">Streptomyces afghaniensis 772</name>
    <dbReference type="NCBI Taxonomy" id="1283301"/>
    <lineage>
        <taxon>Bacteria</taxon>
        <taxon>Bacillati</taxon>
        <taxon>Actinomycetota</taxon>
        <taxon>Actinomycetes</taxon>
        <taxon>Kitasatosporales</taxon>
        <taxon>Streptomycetaceae</taxon>
        <taxon>Streptomyces</taxon>
    </lineage>
</organism>
<dbReference type="EC" id="5.4.99.16" evidence="3"/>
<dbReference type="InterPro" id="IPR045857">
    <property type="entry name" value="O16G_dom_2"/>
</dbReference>
<dbReference type="PANTHER" id="PTHR10357:SF219">
    <property type="entry name" value="MALTOSE ALPHA-D-GLUCOSYLTRANSFERASE"/>
    <property type="match status" value="1"/>
</dbReference>
<dbReference type="Gene3D" id="3.90.400.10">
    <property type="entry name" value="Oligo-1,6-glucosidase, Domain 2"/>
    <property type="match status" value="1"/>
</dbReference>
<dbReference type="Gene3D" id="3.20.20.80">
    <property type="entry name" value="Glycosidases"/>
    <property type="match status" value="2"/>
</dbReference>
<keyword evidence="4" id="KW-0808">Transferase</keyword>
<evidence type="ECO:0000256" key="7">
    <source>
        <dbReference type="ARBA" id="ARBA00022777"/>
    </source>
</evidence>
<keyword evidence="5" id="KW-0479">Metal-binding</keyword>
<evidence type="ECO:0000256" key="6">
    <source>
        <dbReference type="ARBA" id="ARBA00022741"/>
    </source>
</evidence>
<dbReference type="Pfam" id="PF18085">
    <property type="entry name" value="Mak_N_cap"/>
    <property type="match status" value="1"/>
</dbReference>
<dbReference type="InterPro" id="IPR032091">
    <property type="entry name" value="Malt_amylase-like_C"/>
</dbReference>
<evidence type="ECO:0000256" key="10">
    <source>
        <dbReference type="ARBA" id="ARBA00023235"/>
    </source>
</evidence>
<comment type="catalytic activity">
    <reaction evidence="1">
        <text>D-maltose = alpha,alpha-trehalose</text>
        <dbReference type="Rhea" id="RHEA:15145"/>
        <dbReference type="ChEBI" id="CHEBI:16551"/>
        <dbReference type="ChEBI" id="CHEBI:17306"/>
        <dbReference type="EC" id="5.4.99.16"/>
    </reaction>
</comment>
<reference evidence="14 15" key="1">
    <citation type="submission" date="2013-02" db="EMBL/GenBank/DDBJ databases">
        <title>Draft Genome Sequence of Streptomyces afghaniensis, Which Produces Compounds of the Julimycin B-Complex.</title>
        <authorList>
            <person name="Gruening B.A."/>
            <person name="Praeg A."/>
            <person name="Erxleben A."/>
            <person name="Guenther S."/>
            <person name="Fiedler H.-P."/>
            <person name="Goodfellow M."/>
            <person name="Mueller M."/>
        </authorList>
    </citation>
    <scope>NUCLEOTIDE SEQUENCE [LARGE SCALE GENOMIC DNA]</scope>
    <source>
        <strain evidence="14 15">772</strain>
    </source>
</reference>
<dbReference type="SMART" id="SM00642">
    <property type="entry name" value="Aamy"/>
    <property type="match status" value="1"/>
</dbReference>
<proteinExistence type="inferred from homology"/>
<dbReference type="FunFam" id="3.20.20.80:FF:000055">
    <property type="entry name" value="Trehalose synthase"/>
    <property type="match status" value="1"/>
</dbReference>
<dbReference type="GO" id="GO:0005524">
    <property type="term" value="F:ATP binding"/>
    <property type="evidence" value="ECO:0007669"/>
    <property type="project" value="UniProtKB-KW"/>
</dbReference>
<dbReference type="Gene3D" id="2.60.40.1180">
    <property type="entry name" value="Golgi alpha-mannosidase II"/>
    <property type="match status" value="2"/>
</dbReference>
<dbReference type="Proteomes" id="UP000015001">
    <property type="component" value="Unassembled WGS sequence"/>
</dbReference>
<dbReference type="InterPro" id="IPR006047">
    <property type="entry name" value="GH13_cat_dom"/>
</dbReference>
<dbReference type="PATRIC" id="fig|1283301.3.peg.827"/>
<feature type="domain" description="Glycosyl hydrolase family 13 catalytic" evidence="13">
    <location>
        <begin position="291"/>
        <end position="693"/>
    </location>
</feature>
<dbReference type="Pfam" id="PF00128">
    <property type="entry name" value="Alpha-amylase"/>
    <property type="match status" value="2"/>
</dbReference>
<comment type="similarity">
    <text evidence="2">Belongs to the glycosyl hydrolase 13 family. TreS subfamily.</text>
</comment>
<keyword evidence="9" id="KW-0067">ATP-binding</keyword>
<accession>S4N3B9</accession>
<dbReference type="GO" id="GO:0047471">
    <property type="term" value="F:maltose alpha-D-glucosyltransferase activity"/>
    <property type="evidence" value="ECO:0007669"/>
    <property type="project" value="UniProtKB-EC"/>
</dbReference>
<dbReference type="InterPro" id="IPR013780">
    <property type="entry name" value="Glyco_hydro_b"/>
</dbReference>